<accession>U5YR85</accession>
<evidence type="ECO:0000313" key="3">
    <source>
        <dbReference type="EMBL" id="AGZ94012.1"/>
    </source>
</evidence>
<protein>
    <submittedName>
        <fullName evidence="3">Transposase</fullName>
    </submittedName>
</protein>
<feature type="compositionally biased region" description="Low complexity" evidence="1">
    <location>
        <begin position="48"/>
        <end position="60"/>
    </location>
</feature>
<proteinExistence type="predicted"/>
<name>U5YR85_9ACTN</name>
<dbReference type="AlphaFoldDB" id="U5YR85"/>
<evidence type="ECO:0000256" key="1">
    <source>
        <dbReference type="SAM" id="MobiDB-lite"/>
    </source>
</evidence>
<feature type="region of interest" description="Disordered" evidence="1">
    <location>
        <begin position="38"/>
        <end position="108"/>
    </location>
</feature>
<dbReference type="EMBL" id="KF386868">
    <property type="protein sequence ID" value="AGZ94012.1"/>
    <property type="molecule type" value="Genomic_DNA"/>
</dbReference>
<evidence type="ECO:0000259" key="2">
    <source>
        <dbReference type="Pfam" id="PF20042"/>
    </source>
</evidence>
<feature type="compositionally biased region" description="Basic residues" evidence="1">
    <location>
        <begin position="64"/>
        <end position="75"/>
    </location>
</feature>
<organism evidence="3">
    <name type="scientific">Streptomyces sp. MMG1662</name>
    <dbReference type="NCBI Taxonomy" id="1415548"/>
    <lineage>
        <taxon>Bacteria</taxon>
        <taxon>Bacillati</taxon>
        <taxon>Actinomycetota</taxon>
        <taxon>Actinomycetes</taxon>
        <taxon>Kitasatosporales</taxon>
        <taxon>Streptomycetaceae</taxon>
        <taxon>Streptomyces</taxon>
    </lineage>
</organism>
<sequence>MSSAEQSPPSYEELAALVVELKLLVSAQAATIAEQAERMAELERQVGSDSHNSSRPPSSDGLRKKPAPKSLRQRSGRVPGRAKGDPGGQLEQVADPVRSGNRRPDRPLLMAVATGMTAVLSSSDVKSR</sequence>
<dbReference type="Pfam" id="PF20042">
    <property type="entry name" value="DUF6444"/>
    <property type="match status" value="1"/>
</dbReference>
<feature type="domain" description="DUF6444" evidence="2">
    <location>
        <begin position="7"/>
        <end position="89"/>
    </location>
</feature>
<reference evidence="3" key="1">
    <citation type="journal article" date="2013" name="Proc. Natl. Acad. Sci. U.S.A.">
        <title>Diversity and abundance of phosphonate biosynthetic genes in nature.</title>
        <authorList>
            <person name="Yu X."/>
            <person name="Doroghazi J.R."/>
            <person name="Janga S.C."/>
            <person name="Zhang J.K."/>
            <person name="Circello B."/>
            <person name="Griffin B.M."/>
            <person name="Labeda D.P."/>
            <person name="Metcalf W.W."/>
        </authorList>
    </citation>
    <scope>NUCLEOTIDE SEQUENCE</scope>
    <source>
        <strain evidence="3">MMG1662</strain>
    </source>
</reference>
<dbReference type="InterPro" id="IPR045618">
    <property type="entry name" value="DUF6444"/>
</dbReference>